<dbReference type="CDD" id="cd06595">
    <property type="entry name" value="GH31_u1"/>
    <property type="match status" value="1"/>
</dbReference>
<dbReference type="Proteomes" id="UP000323567">
    <property type="component" value="Unassembled WGS sequence"/>
</dbReference>
<dbReference type="GO" id="GO:0005975">
    <property type="term" value="P:carbohydrate metabolic process"/>
    <property type="evidence" value="ECO:0007669"/>
    <property type="project" value="InterPro"/>
</dbReference>
<dbReference type="SUPFAM" id="SSF51011">
    <property type="entry name" value="Glycosyl hydrolase domain"/>
    <property type="match status" value="1"/>
</dbReference>
<dbReference type="SUPFAM" id="SSF51445">
    <property type="entry name" value="(Trans)glycosidases"/>
    <property type="match status" value="1"/>
</dbReference>
<feature type="domain" description="Glycoside hydrolase family 31 TIM barrel" evidence="4">
    <location>
        <begin position="215"/>
        <end position="531"/>
    </location>
</feature>
<dbReference type="RefSeq" id="WP_149887434.1">
    <property type="nucleotide sequence ID" value="NZ_DBFCRZ010000084.1"/>
</dbReference>
<evidence type="ECO:0000259" key="6">
    <source>
        <dbReference type="Pfam" id="PF21365"/>
    </source>
</evidence>
<evidence type="ECO:0000313" key="8">
    <source>
        <dbReference type="Proteomes" id="UP000323567"/>
    </source>
</evidence>
<dbReference type="EMBL" id="VVXK01000011">
    <property type="protein sequence ID" value="KAA2369919.1"/>
    <property type="molecule type" value="Genomic_DNA"/>
</dbReference>
<accession>A0A5B3GA31</accession>
<gene>
    <name evidence="7" type="ORF">F2Y13_09050</name>
</gene>
<evidence type="ECO:0000256" key="2">
    <source>
        <dbReference type="RuleBase" id="RU361185"/>
    </source>
</evidence>
<keyword evidence="2" id="KW-0378">Hydrolase</keyword>
<sequence>MKRATILFTVLWLTLGAAAAGNPKADPRAVVEAGNARFTVLTPQLIRMEWSEDGRFEDRATLTFVNRETPVPDFKVRDTKSRLTITTPALTLTYTKGGKFSDKNLKAVFRLNGREVVWTPGTEDPQNLMGTTRTLDGCDGRKLGREPMEQGLLSRAGWSVVDDSGRHVLTPDGSAWKEWVEARPAGDRQDLYLFAYGHDYKQALADFQLVAGRAPLPPKYTFGYWWSRYWQYSDNEFVDLVQKLKSVDIPIDVLIVDMDWHETWGLRKKNPAKDEYGQRIGWTGYTWQKELFPSPANFLRWTENEQLKVALNLHPASGIQPYEDVYEPFTREYGWTEKGKSVPFHIDEQKWADAYFKTVLNPMERQGVDFWWLDWQQWMESKFTPGLSNTFWLNYTFFHHAEQQNPALRPFIYHRWGGLGSHRYPLAFSGDTYAKWETLAFLPYFTATSSNVNYGYWGHDIGGHMFKKETKATDPELYTRWLQYGVFTPIFKTHSTKDPRIERYLWFFPDHLFVMRDAIRLRYTLAPYVYNAARENYDTGVGMCRPMYYDHPERDEAYNVPEQFMFGNDILATAVVEPVDSVTGLAARRIWFPEGRWYDCATGAMYEGGRTEELHYTLSENPWYARAGAILPMNPQTVKNLQQPCDTLVLTFIPGADGELVHYEDDGVSQQYATAYATTKVTKKQEGNTLRAVVAPREGTYAGAPDSRSYEMRFPATFPPKTVQVNGREIPYARFPKAGQWTYDAYTLAPVVYTDAAPCDRPLEVVLTFDDHAAAHQADLYGKSGVFKRCIDLTVEFKTEQGKTEPYLMLPKEYLNVSQCPNFILEDPDRIAGYLAAYEKNKAALFETTDKMTIIGENFKKRLRAQIGGVK</sequence>
<keyword evidence="3" id="KW-0732">Signal</keyword>
<dbReference type="Pfam" id="PF01055">
    <property type="entry name" value="Glyco_hydro_31_2nd"/>
    <property type="match status" value="1"/>
</dbReference>
<evidence type="ECO:0000313" key="7">
    <source>
        <dbReference type="EMBL" id="KAA2369919.1"/>
    </source>
</evidence>
<feature type="domain" description="Glycosyl hydrolase family 31 C-terminal" evidence="6">
    <location>
        <begin position="541"/>
        <end position="631"/>
    </location>
</feature>
<feature type="signal peptide" evidence="3">
    <location>
        <begin position="1"/>
        <end position="19"/>
    </location>
</feature>
<comment type="caution">
    <text evidence="7">The sequence shown here is derived from an EMBL/GenBank/DDBJ whole genome shotgun (WGS) entry which is preliminary data.</text>
</comment>
<evidence type="ECO:0000256" key="1">
    <source>
        <dbReference type="ARBA" id="ARBA00007806"/>
    </source>
</evidence>
<keyword evidence="2" id="KW-0326">Glycosidase</keyword>
<comment type="similarity">
    <text evidence="1 2">Belongs to the glycosyl hydrolase 31 family.</text>
</comment>
<dbReference type="Gene3D" id="2.60.40.1760">
    <property type="entry name" value="glycosyl hydrolase (family 31)"/>
    <property type="match status" value="1"/>
</dbReference>
<dbReference type="Pfam" id="PF17137">
    <property type="entry name" value="DUF5110"/>
    <property type="match status" value="1"/>
</dbReference>
<reference evidence="7 8" key="1">
    <citation type="journal article" date="2019" name="Nat. Med.">
        <title>A library of human gut bacterial isolates paired with longitudinal multiomics data enables mechanistic microbiome research.</title>
        <authorList>
            <person name="Poyet M."/>
            <person name="Groussin M."/>
            <person name="Gibbons S.M."/>
            <person name="Avila-Pacheco J."/>
            <person name="Jiang X."/>
            <person name="Kearney S.M."/>
            <person name="Perrotta A.R."/>
            <person name="Berdy B."/>
            <person name="Zhao S."/>
            <person name="Lieberman T.D."/>
            <person name="Swanson P.K."/>
            <person name="Smith M."/>
            <person name="Roesemann S."/>
            <person name="Alexander J.E."/>
            <person name="Rich S.A."/>
            <person name="Livny J."/>
            <person name="Vlamakis H."/>
            <person name="Clish C."/>
            <person name="Bullock K."/>
            <person name="Deik A."/>
            <person name="Scott J."/>
            <person name="Pierce K.A."/>
            <person name="Xavier R.J."/>
            <person name="Alm E.J."/>
        </authorList>
    </citation>
    <scope>NUCLEOTIDE SEQUENCE [LARGE SCALE GENOMIC DNA]</scope>
    <source>
        <strain evidence="7 8">BIOML-A2</strain>
    </source>
</reference>
<dbReference type="AlphaFoldDB" id="A0A5B3GA31"/>
<dbReference type="Gene3D" id="2.60.40.1180">
    <property type="entry name" value="Golgi alpha-mannosidase II"/>
    <property type="match status" value="2"/>
</dbReference>
<dbReference type="GO" id="GO:0090599">
    <property type="term" value="F:alpha-glucosidase activity"/>
    <property type="evidence" value="ECO:0007669"/>
    <property type="project" value="TreeGrafter"/>
</dbReference>
<organism evidence="7 8">
    <name type="scientific">Alistipes shahii</name>
    <dbReference type="NCBI Taxonomy" id="328814"/>
    <lineage>
        <taxon>Bacteria</taxon>
        <taxon>Pseudomonadati</taxon>
        <taxon>Bacteroidota</taxon>
        <taxon>Bacteroidia</taxon>
        <taxon>Bacteroidales</taxon>
        <taxon>Rikenellaceae</taxon>
        <taxon>Alistipes</taxon>
    </lineage>
</organism>
<proteinExistence type="inferred from homology"/>
<evidence type="ECO:0000259" key="5">
    <source>
        <dbReference type="Pfam" id="PF17137"/>
    </source>
</evidence>
<protein>
    <submittedName>
        <fullName evidence="7">DUF5110 domain-containing protein</fullName>
    </submittedName>
</protein>
<dbReference type="InterPro" id="IPR017853">
    <property type="entry name" value="GH"/>
</dbReference>
<dbReference type="PANTHER" id="PTHR22762">
    <property type="entry name" value="ALPHA-GLUCOSIDASE"/>
    <property type="match status" value="1"/>
</dbReference>
<dbReference type="InterPro" id="IPR013780">
    <property type="entry name" value="Glyco_hydro_b"/>
</dbReference>
<dbReference type="InterPro" id="IPR000322">
    <property type="entry name" value="Glyco_hydro_31_TIM"/>
</dbReference>
<evidence type="ECO:0000259" key="4">
    <source>
        <dbReference type="Pfam" id="PF01055"/>
    </source>
</evidence>
<name>A0A5B3GA31_9BACT</name>
<dbReference type="GO" id="GO:0006491">
    <property type="term" value="P:N-glycan processing"/>
    <property type="evidence" value="ECO:0007669"/>
    <property type="project" value="TreeGrafter"/>
</dbReference>
<dbReference type="PANTHER" id="PTHR22762:SF89">
    <property type="entry name" value="ALPHA-XYLOSIDASE"/>
    <property type="match status" value="1"/>
</dbReference>
<dbReference type="InterPro" id="IPR048395">
    <property type="entry name" value="Glyco_hydro_31_C"/>
</dbReference>
<dbReference type="Pfam" id="PF21365">
    <property type="entry name" value="Glyco_hydro_31_3rd"/>
    <property type="match status" value="1"/>
</dbReference>
<dbReference type="InterPro" id="IPR033403">
    <property type="entry name" value="DUF5110"/>
</dbReference>
<feature type="domain" description="DUF5110" evidence="5">
    <location>
        <begin position="650"/>
        <end position="714"/>
    </location>
</feature>
<evidence type="ECO:0000256" key="3">
    <source>
        <dbReference type="SAM" id="SignalP"/>
    </source>
</evidence>
<feature type="chain" id="PRO_5022839245" evidence="3">
    <location>
        <begin position="20"/>
        <end position="871"/>
    </location>
</feature>
<dbReference type="Gene3D" id="3.20.20.80">
    <property type="entry name" value="Glycosidases"/>
    <property type="match status" value="1"/>
</dbReference>